<gene>
    <name evidence="1" type="ORF">INT43_008112</name>
</gene>
<name>A0A8H7PD50_MORIS</name>
<protein>
    <submittedName>
        <fullName evidence="1">Uncharacterized protein</fullName>
    </submittedName>
</protein>
<sequence length="198" mass="23496">MLRSQEPSIDNPEPGYQWGFLFENSVFTPFDNHNNEYIEHEWQTKGAHHGHKIKIIDSHLNSPALLYFSVAQIHLRMPGTRYYVIRLKSSKQSLKQAQMLQNDQQQAHQQQQFHWQQQQTLNSGQQPQLLNIEQHVFTFQKHYMNLMAWSATADFKINENNRSLASLAFFLWHQDTFNQERKGHVNVDNGYQHYSQTE</sequence>
<reference evidence="1" key="1">
    <citation type="submission" date="2020-12" db="EMBL/GenBank/DDBJ databases">
        <title>Metabolic potential, ecology and presence of endohyphal bacteria is reflected in genomic diversity of Mucoromycotina.</title>
        <authorList>
            <person name="Muszewska A."/>
            <person name="Okrasinska A."/>
            <person name="Steczkiewicz K."/>
            <person name="Drgas O."/>
            <person name="Orlowska M."/>
            <person name="Perlinska-Lenart U."/>
            <person name="Aleksandrzak-Piekarczyk T."/>
            <person name="Szatraj K."/>
            <person name="Zielenkiewicz U."/>
            <person name="Pilsyk S."/>
            <person name="Malc E."/>
            <person name="Mieczkowski P."/>
            <person name="Kruszewska J.S."/>
            <person name="Biernat P."/>
            <person name="Pawlowska J."/>
        </authorList>
    </citation>
    <scope>NUCLEOTIDE SEQUENCE</scope>
    <source>
        <strain evidence="1">WA0000067209</strain>
    </source>
</reference>
<evidence type="ECO:0000313" key="2">
    <source>
        <dbReference type="Proteomes" id="UP000654370"/>
    </source>
</evidence>
<dbReference type="AlphaFoldDB" id="A0A8H7PD50"/>
<keyword evidence="2" id="KW-1185">Reference proteome</keyword>
<proteinExistence type="predicted"/>
<dbReference type="EMBL" id="JAEPQZ010000019">
    <property type="protein sequence ID" value="KAG2171732.1"/>
    <property type="molecule type" value="Genomic_DNA"/>
</dbReference>
<dbReference type="OrthoDB" id="2352470at2759"/>
<evidence type="ECO:0000313" key="1">
    <source>
        <dbReference type="EMBL" id="KAG2171732.1"/>
    </source>
</evidence>
<comment type="caution">
    <text evidence="1">The sequence shown here is derived from an EMBL/GenBank/DDBJ whole genome shotgun (WGS) entry which is preliminary data.</text>
</comment>
<dbReference type="Proteomes" id="UP000654370">
    <property type="component" value="Unassembled WGS sequence"/>
</dbReference>
<organism evidence="1 2">
    <name type="scientific">Mortierella isabellina</name>
    <name type="common">Filamentous fungus</name>
    <name type="synonym">Umbelopsis isabellina</name>
    <dbReference type="NCBI Taxonomy" id="91625"/>
    <lineage>
        <taxon>Eukaryota</taxon>
        <taxon>Fungi</taxon>
        <taxon>Fungi incertae sedis</taxon>
        <taxon>Mucoromycota</taxon>
        <taxon>Mucoromycotina</taxon>
        <taxon>Umbelopsidomycetes</taxon>
        <taxon>Umbelopsidales</taxon>
        <taxon>Umbelopsidaceae</taxon>
        <taxon>Umbelopsis</taxon>
    </lineage>
</organism>
<accession>A0A8H7PD50</accession>